<dbReference type="SMR" id="A0A1Z2TJN6"/>
<dbReference type="Gene3D" id="3.50.50.60">
    <property type="entry name" value="FAD/NAD(P)-binding domain"/>
    <property type="match status" value="1"/>
</dbReference>
<dbReference type="AlphaFoldDB" id="A0A1Z2TJN6"/>
<dbReference type="PANTHER" id="PTHR32098:SF5">
    <property type="entry name" value="LYCOPENE BETA_EPSILON CYCLASE PROTEIN"/>
    <property type="match status" value="1"/>
</dbReference>
<gene>
    <name evidence="1" type="primary">pyxS</name>
</gene>
<evidence type="ECO:0000313" key="1">
    <source>
        <dbReference type="EMBL" id="ASA76648.1"/>
    </source>
</evidence>
<reference evidence="1" key="1">
    <citation type="journal article" date="2017" name="Angew. Chem. Int. Ed. Engl.">
        <title>Pyxipyrrolones: Novel cytotoxic myxobacterial metabolites. Structure elucidation and biosynthesis proposal.</title>
        <authorList>
            <person name="Kjaerulff L."/>
            <person name="Raju R."/>
            <person name="Panter F."/>
            <person name="Scheid U."/>
            <person name="Garcia R."/>
            <person name="Herrmann J."/>
            <person name="Muller R."/>
        </authorList>
    </citation>
    <scope>NUCLEOTIDE SEQUENCE</scope>
    <source>
        <strain evidence="1">MCy9557</strain>
    </source>
</reference>
<dbReference type="SUPFAM" id="SSF51905">
    <property type="entry name" value="FAD/NAD(P)-binding domain"/>
    <property type="match status" value="1"/>
</dbReference>
<sequence length="485" mass="52888">MMPVEALKARVRDSGGPELLERLEWLDAERAHPSLRERPVRAPERGTHVDFDVVLAGGGLSLLYAPVLAGLGLRVGVFERGRAAVTHREWNISHAELRPLTDSGLFQPEEVESLILARYSHGVCRWHGGGEYPVRDALDHAVDAGRLLQEVRRRAEARGVRFHEGHTLVGTGEGPDAVRLQFERADGGRADVTARLLLDARGVSSPHATADLLCPTVGGVLTGLKEGTAPDELNPRVGDILVTTEGVEEGRQHIWEGFPGRPGETTVYLFYYAPARDVRGEHALLRLYGRFFERLGRYKRGEPRLLRPTFGYIPGWSRLVPPPRAPGQRVVLVGDAAARHSPLTYCGFGATMRSFLPASRAIASALHEGGVPPGPVVHDTPLHAVTGGLATLMASPPREPALRDELNGLLDAAFSALYALGNGPYSALIKDQMTGTDFVRFLYLVAKRRPRVYREILALASHGPMATARWLEGLSRAVLQLRAAS</sequence>
<protein>
    <submittedName>
        <fullName evidence="1">Geranylgeranyl reductase like protein</fullName>
    </submittedName>
</protein>
<proteinExistence type="predicted"/>
<name>A0A1Z2TJN6_9BACT</name>
<dbReference type="EMBL" id="KY765914">
    <property type="protein sequence ID" value="ASA76648.1"/>
    <property type="molecule type" value="Genomic_DNA"/>
</dbReference>
<organism evidence="1">
    <name type="scientific">Pyxidicoccus sp. MCy9557</name>
    <dbReference type="NCBI Taxonomy" id="2012863"/>
    <lineage>
        <taxon>Bacteria</taxon>
        <taxon>Pseudomonadati</taxon>
        <taxon>Myxococcota</taxon>
        <taxon>Myxococcia</taxon>
        <taxon>Myxococcales</taxon>
        <taxon>Cystobacterineae</taxon>
        <taxon>Myxococcaceae</taxon>
        <taxon>Pyxidicoccus</taxon>
    </lineage>
</organism>
<dbReference type="InterPro" id="IPR036188">
    <property type="entry name" value="FAD/NAD-bd_sf"/>
</dbReference>
<dbReference type="PANTHER" id="PTHR32098">
    <property type="entry name" value="LYCOPENE BETA/EPSILON CYCLASE PROTEIN"/>
    <property type="match status" value="1"/>
</dbReference>
<accession>A0A1Z2TJN6</accession>